<sequence>MAPPTTQASTNGNDPGAATQATVQYPHPGHVASSKQYMTEDIIARLLREDRSSSKEDQYRIDGVTLIENIREAMQLPVKTFDAACTFYHHFRLKHRDVDYHYQDVAIACIFVACKAEDTLKKSKEIICAAYNHKDNVEPRTQDDKMFEQPAKIAIGIERLILETMSFDFRVRNPQKVLVKMVKDVLAGDGTMAFMPLAWDMSFDMYKTFVPLKQTSFTMAFSIVLLTSRISGLAADRIDGLDPEHWHTSRGRVMETVLDLLDLYTQHQKQTRLGEKFDPAKFIDVKIQLNKEMERSGLPRYQKHWCDSCGSDDGATSLLTAASNNSRTSTKHGRDQLSGTNRFVFDAEEAQREREIVAPYFEDEYEEHEIEVEEPIHEPRERPRDHRGHGHGHGHGGQGRRGHGSDGWYGGRGRGRRDRGHRGGFY</sequence>
<dbReference type="InParanoid" id="A0A1Y2E008"/>
<evidence type="ECO:0000259" key="5">
    <source>
        <dbReference type="SMART" id="SM00385"/>
    </source>
</evidence>
<dbReference type="SMART" id="SM00385">
    <property type="entry name" value="CYCLIN"/>
    <property type="match status" value="1"/>
</dbReference>
<evidence type="ECO:0000256" key="1">
    <source>
        <dbReference type="ARBA" id="ARBA00008638"/>
    </source>
</evidence>
<name>A0A1Y2E008_9PEZI</name>
<dbReference type="InterPro" id="IPR006671">
    <property type="entry name" value="Cyclin_N"/>
</dbReference>
<keyword evidence="7" id="KW-1185">Reference proteome</keyword>
<feature type="compositionally biased region" description="Basic residues" evidence="4">
    <location>
        <begin position="413"/>
        <end position="426"/>
    </location>
</feature>
<dbReference type="GeneID" id="63772037"/>
<feature type="region of interest" description="Disordered" evidence="4">
    <location>
        <begin position="1"/>
        <end position="25"/>
    </location>
</feature>
<dbReference type="CDD" id="cd20546">
    <property type="entry name" value="CYCLIN_SpCG1C_ScCTK2-like_rpt2"/>
    <property type="match status" value="1"/>
</dbReference>
<dbReference type="PANTHER" id="PTHR10026">
    <property type="entry name" value="CYCLIN"/>
    <property type="match status" value="1"/>
</dbReference>
<organism evidence="6 7">
    <name type="scientific">Pseudomassariella vexata</name>
    <dbReference type="NCBI Taxonomy" id="1141098"/>
    <lineage>
        <taxon>Eukaryota</taxon>
        <taxon>Fungi</taxon>
        <taxon>Dikarya</taxon>
        <taxon>Ascomycota</taxon>
        <taxon>Pezizomycotina</taxon>
        <taxon>Sordariomycetes</taxon>
        <taxon>Xylariomycetidae</taxon>
        <taxon>Amphisphaeriales</taxon>
        <taxon>Pseudomassariaceae</taxon>
        <taxon>Pseudomassariella</taxon>
    </lineage>
</organism>
<dbReference type="FunCoup" id="A0A1Y2E008">
    <property type="interactions" value="82"/>
</dbReference>
<evidence type="ECO:0000313" key="6">
    <source>
        <dbReference type="EMBL" id="ORY64861.1"/>
    </source>
</evidence>
<gene>
    <name evidence="6" type="ORF">BCR38DRAFT_340947</name>
</gene>
<accession>A0A1Y2E008</accession>
<keyword evidence="3" id="KW-0195">Cyclin</keyword>
<dbReference type="Pfam" id="PF00134">
    <property type="entry name" value="Cyclin_N"/>
    <property type="match status" value="1"/>
</dbReference>
<comment type="caution">
    <text evidence="6">The sequence shown here is derived from an EMBL/GenBank/DDBJ whole genome shotgun (WGS) entry which is preliminary data.</text>
</comment>
<evidence type="ECO:0000256" key="3">
    <source>
        <dbReference type="RuleBase" id="RU000383"/>
    </source>
</evidence>
<feature type="compositionally biased region" description="Polar residues" evidence="4">
    <location>
        <begin position="1"/>
        <end position="23"/>
    </location>
</feature>
<protein>
    <recommendedName>
        <fullName evidence="2">RNA polymerase II holoenzyme cyclin-like subunit</fullName>
    </recommendedName>
</protein>
<dbReference type="Gene3D" id="1.10.472.10">
    <property type="entry name" value="Cyclin-like"/>
    <property type="match status" value="1"/>
</dbReference>
<feature type="compositionally biased region" description="Gly residues" evidence="4">
    <location>
        <begin position="403"/>
        <end position="412"/>
    </location>
</feature>
<dbReference type="InterPro" id="IPR013763">
    <property type="entry name" value="Cyclin-like_dom"/>
</dbReference>
<reference evidence="6 7" key="1">
    <citation type="submission" date="2016-07" db="EMBL/GenBank/DDBJ databases">
        <title>Pervasive Adenine N6-methylation of Active Genes in Fungi.</title>
        <authorList>
            <consortium name="DOE Joint Genome Institute"/>
            <person name="Mondo S.J."/>
            <person name="Dannebaum R.O."/>
            <person name="Kuo R.C."/>
            <person name="Labutti K."/>
            <person name="Haridas S."/>
            <person name="Kuo A."/>
            <person name="Salamov A."/>
            <person name="Ahrendt S.R."/>
            <person name="Lipzen A."/>
            <person name="Sullivan W."/>
            <person name="Andreopoulos W.B."/>
            <person name="Clum A."/>
            <person name="Lindquist E."/>
            <person name="Daum C."/>
            <person name="Ramamoorthy G.K."/>
            <person name="Gryganskyi A."/>
            <person name="Culley D."/>
            <person name="Magnuson J.K."/>
            <person name="James T.Y."/>
            <person name="O'Malley M.A."/>
            <person name="Stajich J.E."/>
            <person name="Spatafora J.W."/>
            <person name="Visel A."/>
            <person name="Grigoriev I.V."/>
        </authorList>
    </citation>
    <scope>NUCLEOTIDE SEQUENCE [LARGE SCALE GENOMIC DNA]</scope>
    <source>
        <strain evidence="6 7">CBS 129021</strain>
    </source>
</reference>
<dbReference type="InterPro" id="IPR043198">
    <property type="entry name" value="Cyclin/Ssn8"/>
</dbReference>
<dbReference type="InterPro" id="IPR036915">
    <property type="entry name" value="Cyclin-like_sf"/>
</dbReference>
<dbReference type="EMBL" id="MCFJ01000006">
    <property type="protein sequence ID" value="ORY64861.1"/>
    <property type="molecule type" value="Genomic_DNA"/>
</dbReference>
<feature type="compositionally biased region" description="Basic and acidic residues" evidence="4">
    <location>
        <begin position="374"/>
        <end position="384"/>
    </location>
</feature>
<dbReference type="GO" id="GO:0006357">
    <property type="term" value="P:regulation of transcription by RNA polymerase II"/>
    <property type="evidence" value="ECO:0007669"/>
    <property type="project" value="InterPro"/>
</dbReference>
<comment type="similarity">
    <text evidence="1">Belongs to the cyclin family. Cyclin C subfamily.</text>
</comment>
<proteinExistence type="inferred from homology"/>
<evidence type="ECO:0000256" key="2">
    <source>
        <dbReference type="ARBA" id="ARBA00014912"/>
    </source>
</evidence>
<feature type="compositionally biased region" description="Basic residues" evidence="4">
    <location>
        <begin position="385"/>
        <end position="402"/>
    </location>
</feature>
<evidence type="ECO:0000256" key="4">
    <source>
        <dbReference type="SAM" id="MobiDB-lite"/>
    </source>
</evidence>
<dbReference type="AlphaFoldDB" id="A0A1Y2E008"/>
<dbReference type="OrthoDB" id="4951845at2759"/>
<feature type="domain" description="Cyclin-like" evidence="5">
    <location>
        <begin position="65"/>
        <end position="163"/>
    </location>
</feature>
<evidence type="ECO:0000313" key="7">
    <source>
        <dbReference type="Proteomes" id="UP000193689"/>
    </source>
</evidence>
<dbReference type="RefSeq" id="XP_040716013.1">
    <property type="nucleotide sequence ID" value="XM_040855825.1"/>
</dbReference>
<dbReference type="STRING" id="1141098.A0A1Y2E008"/>
<feature type="region of interest" description="Disordered" evidence="4">
    <location>
        <begin position="368"/>
        <end position="426"/>
    </location>
</feature>
<dbReference type="GO" id="GO:0016538">
    <property type="term" value="F:cyclin-dependent protein serine/threonine kinase regulator activity"/>
    <property type="evidence" value="ECO:0007669"/>
    <property type="project" value="InterPro"/>
</dbReference>
<dbReference type="SUPFAM" id="SSF47954">
    <property type="entry name" value="Cyclin-like"/>
    <property type="match status" value="2"/>
</dbReference>
<dbReference type="Proteomes" id="UP000193689">
    <property type="component" value="Unassembled WGS sequence"/>
</dbReference>